<keyword evidence="1" id="KW-0812">Transmembrane</keyword>
<keyword evidence="1" id="KW-1133">Transmembrane helix</keyword>
<reference evidence="2" key="1">
    <citation type="submission" date="2018-06" db="EMBL/GenBank/DDBJ databases">
        <authorList>
            <person name="Zhirakovskaya E."/>
        </authorList>
    </citation>
    <scope>NUCLEOTIDE SEQUENCE</scope>
</reference>
<name>A0A3B0R3W6_9ZZZZ</name>
<proteinExistence type="predicted"/>
<keyword evidence="1" id="KW-0472">Membrane</keyword>
<organism evidence="2">
    <name type="scientific">hydrothermal vent metagenome</name>
    <dbReference type="NCBI Taxonomy" id="652676"/>
    <lineage>
        <taxon>unclassified sequences</taxon>
        <taxon>metagenomes</taxon>
        <taxon>ecological metagenomes</taxon>
    </lineage>
</organism>
<accession>A0A3B0R3W6</accession>
<feature type="transmembrane region" description="Helical" evidence="1">
    <location>
        <begin position="45"/>
        <end position="64"/>
    </location>
</feature>
<feature type="transmembrane region" description="Helical" evidence="1">
    <location>
        <begin position="288"/>
        <end position="306"/>
    </location>
</feature>
<evidence type="ECO:0000256" key="1">
    <source>
        <dbReference type="SAM" id="Phobius"/>
    </source>
</evidence>
<feature type="transmembrane region" description="Helical" evidence="1">
    <location>
        <begin position="126"/>
        <end position="153"/>
    </location>
</feature>
<feature type="transmembrane region" description="Helical" evidence="1">
    <location>
        <begin position="263"/>
        <end position="281"/>
    </location>
</feature>
<feature type="transmembrane region" description="Helical" evidence="1">
    <location>
        <begin position="165"/>
        <end position="186"/>
    </location>
</feature>
<dbReference type="EMBL" id="UOEB01000328">
    <property type="protein sequence ID" value="VAV86337.1"/>
    <property type="molecule type" value="Genomic_DNA"/>
</dbReference>
<feature type="transmembrane region" description="Helical" evidence="1">
    <location>
        <begin position="206"/>
        <end position="228"/>
    </location>
</feature>
<dbReference type="AlphaFoldDB" id="A0A3B0R3W6"/>
<feature type="transmembrane region" description="Helical" evidence="1">
    <location>
        <begin position="12"/>
        <end position="33"/>
    </location>
</feature>
<sequence>MITRFFKTSKPIHIVIIAAFTLIVFIITSLGNINEGLSFGIAIKALSKYSIILISMLTLSFLVKKNKLTNNNNYDILIYGLLLAILPITMQVTNILLANFFILLALRRIISLRSNINVKKKLFDAAFWIAVAALFHFWAILFFVLIIAALLLYSIAHFKNWIIPFVGVIVVILITASYFVIVYGSFEELFNYMETISANFSSETFTTLTFEVSVIGALGTWALIFYSINLRQKQKAYRPMYILILIAFLIGLVVIFISPNKDGSEFLFIFPVLAIIMANYLEAVKQLWLAELYVWVLIFTPITLLML</sequence>
<protein>
    <submittedName>
        <fullName evidence="2">Uncharacterized integral membrane protein</fullName>
    </submittedName>
</protein>
<evidence type="ECO:0000313" key="2">
    <source>
        <dbReference type="EMBL" id="VAV86337.1"/>
    </source>
</evidence>
<gene>
    <name evidence="2" type="ORF">MNBD_BACTEROID02-568</name>
</gene>
<feature type="transmembrane region" description="Helical" evidence="1">
    <location>
        <begin position="76"/>
        <end position="106"/>
    </location>
</feature>
<feature type="transmembrane region" description="Helical" evidence="1">
    <location>
        <begin position="240"/>
        <end position="257"/>
    </location>
</feature>
<dbReference type="Pfam" id="PF19992">
    <property type="entry name" value="DUF6427"/>
    <property type="match status" value="1"/>
</dbReference>
<dbReference type="InterPro" id="IPR045625">
    <property type="entry name" value="DUF6427"/>
</dbReference>